<proteinExistence type="inferred from homology"/>
<dbReference type="InterPro" id="IPR009060">
    <property type="entry name" value="UBA-like_sf"/>
</dbReference>
<accession>A0A1Z1MUF8</accession>
<dbReference type="Pfam" id="PF00889">
    <property type="entry name" value="EF_TS"/>
    <property type="match status" value="1"/>
</dbReference>
<dbReference type="InterPro" id="IPR018101">
    <property type="entry name" value="Transl_elong_Ts_CS"/>
</dbReference>
<evidence type="ECO:0000256" key="1">
    <source>
        <dbReference type="ARBA" id="ARBA00005532"/>
    </source>
</evidence>
<feature type="domain" description="Translation elongation factor EFTs/EF1B dimerisation" evidence="6">
    <location>
        <begin position="58"/>
        <end position="200"/>
    </location>
</feature>
<dbReference type="PANTHER" id="PTHR11741:SF0">
    <property type="entry name" value="ELONGATION FACTOR TS, MITOCHONDRIAL"/>
    <property type="match status" value="1"/>
</dbReference>
<dbReference type="Gene3D" id="1.10.286.20">
    <property type="match status" value="1"/>
</dbReference>
<sequence>MQNKISLENIKDLRNKTGAGMTDCKKALEASGGDVDIAVEFLRKKGLATADKKSSRLAAEGLIESYIHAGSRLGVLLEINCETDFVARQPKFQQLAKDIAMQIAACQSVRYVSQADIPEHIVLYEQNLELQKEDLANKSDEIKAKIAKGRVEKRLKELSLVDQNFIKEQAVTVDELIKQHISLLGENIKVRRFQRFLLGEGIEAKNNSFVDEVSNMINTK</sequence>
<dbReference type="SUPFAM" id="SSF46934">
    <property type="entry name" value="UBA-like"/>
    <property type="match status" value="1"/>
</dbReference>
<keyword evidence="2 4" id="KW-0251">Elongation factor</keyword>
<dbReference type="EMBL" id="MF101467">
    <property type="protein sequence ID" value="ARW69737.1"/>
    <property type="molecule type" value="Genomic_DNA"/>
</dbReference>
<reference evidence="7" key="1">
    <citation type="journal article" date="2017" name="J. Phycol.">
        <title>Analysis of chloroplast genomes and a supermatrix inform reclassification of the Rhodomelaceae (Rhodophyta).</title>
        <authorList>
            <person name="Diaz-Tapia P."/>
            <person name="Maggs C.A."/>
            <person name="West J.A."/>
            <person name="Verbruggen H."/>
        </authorList>
    </citation>
    <scope>NUCLEOTIDE SEQUENCE</scope>
    <source>
        <strain evidence="7">PD1825</strain>
    </source>
</reference>
<protein>
    <recommendedName>
        <fullName evidence="4 5">Multifunctional fusion protein</fullName>
    </recommendedName>
    <domain>
        <recommendedName>
            <fullName evidence="4">Elongation factor Ts, chloroplastic</fullName>
            <shortName evidence="4">EF-Ts</shortName>
        </recommendedName>
    </domain>
    <domain>
        <recommendedName>
            <fullName evidence="5">Elongation factor Ts, mitochondrial</fullName>
            <shortName evidence="5">EF-TsMt</shortName>
        </recommendedName>
    </domain>
</protein>
<keyword evidence="5" id="KW-0496">Mitochondrion</keyword>
<keyword evidence="7" id="KW-0150">Chloroplast</keyword>
<dbReference type="InterPro" id="IPR014039">
    <property type="entry name" value="Transl_elong_EFTs/EF1B_dimer"/>
</dbReference>
<dbReference type="AlphaFoldDB" id="A0A1Z1MUF8"/>
<comment type="similarity">
    <text evidence="1 4">Belongs to the EF-Ts family.</text>
</comment>
<dbReference type="NCBIfam" id="TIGR00116">
    <property type="entry name" value="tsf"/>
    <property type="match status" value="1"/>
</dbReference>
<dbReference type="InterPro" id="IPR036402">
    <property type="entry name" value="EF-Ts_dimer_sf"/>
</dbReference>
<dbReference type="HAMAP" id="MF_00050">
    <property type="entry name" value="EF_Ts"/>
    <property type="match status" value="1"/>
</dbReference>
<evidence type="ECO:0000256" key="3">
    <source>
        <dbReference type="ARBA" id="ARBA00022917"/>
    </source>
</evidence>
<dbReference type="RefSeq" id="YP_009399918.1">
    <property type="nucleotide sequence ID" value="NC_035299.1"/>
</dbReference>
<gene>
    <name evidence="4 7" type="primary">tsf</name>
</gene>
<dbReference type="Gene3D" id="3.30.479.20">
    <property type="entry name" value="Elongation factor Ts, dimerisation domain"/>
    <property type="match status" value="1"/>
</dbReference>
<dbReference type="InterPro" id="IPR001816">
    <property type="entry name" value="Transl_elong_EFTs/EF1B"/>
</dbReference>
<evidence type="ECO:0000259" key="6">
    <source>
        <dbReference type="Pfam" id="PF00889"/>
    </source>
</evidence>
<dbReference type="CDD" id="cd14275">
    <property type="entry name" value="UBA_EF-Ts"/>
    <property type="match status" value="1"/>
</dbReference>
<dbReference type="PANTHER" id="PTHR11741">
    <property type="entry name" value="ELONGATION FACTOR TS"/>
    <property type="match status" value="1"/>
</dbReference>
<dbReference type="GO" id="GO:0005739">
    <property type="term" value="C:mitochondrion"/>
    <property type="evidence" value="ECO:0007669"/>
    <property type="project" value="UniProtKB-SubCell"/>
</dbReference>
<comment type="function">
    <text evidence="4">Associates with the EF-Tu.GDP complex and induces the exchange of GDP to GTP. It remains bound to the aminoacyl-tRNA.EF-Tu.GTP complex up to the GTP hydrolysis stage on the ribosome.</text>
</comment>
<dbReference type="GeneID" id="33362461"/>
<keyword evidence="3 4" id="KW-0648">Protein biosynthesis</keyword>
<dbReference type="PROSITE" id="PS01127">
    <property type="entry name" value="EF_TS_2"/>
    <property type="match status" value="1"/>
</dbReference>
<name>A0A1Z1MUF8_9FLOR</name>
<geneLocation type="chloroplast" evidence="7"/>
<keyword evidence="7" id="KW-0934">Plastid</keyword>
<evidence type="ECO:0000256" key="5">
    <source>
        <dbReference type="HAMAP-Rule" id="MF_03135"/>
    </source>
</evidence>
<organism evidence="7">
    <name type="scientific">Tolypiocladia glomerulata</name>
    <dbReference type="NCBI Taxonomy" id="860646"/>
    <lineage>
        <taxon>Eukaryota</taxon>
        <taxon>Rhodophyta</taxon>
        <taxon>Florideophyceae</taxon>
        <taxon>Rhodymeniophycidae</taxon>
        <taxon>Ceramiales</taxon>
        <taxon>Rhodomelaceae</taxon>
        <taxon>Polysiphonioideae</taxon>
        <taxon>Tolypiocladia</taxon>
    </lineage>
</organism>
<evidence type="ECO:0000256" key="2">
    <source>
        <dbReference type="ARBA" id="ARBA00022768"/>
    </source>
</evidence>
<comment type="subcellular location">
    <subcellularLocation>
        <location evidence="5">Mitochondrion</location>
    </subcellularLocation>
    <subcellularLocation>
        <location evidence="4">Plastid</location>
        <location evidence="4">Chloroplast</location>
    </subcellularLocation>
</comment>
<dbReference type="FunFam" id="1.10.8.10:FF:000001">
    <property type="entry name" value="Elongation factor Ts"/>
    <property type="match status" value="1"/>
</dbReference>
<evidence type="ECO:0000313" key="7">
    <source>
        <dbReference type="EMBL" id="ARW69737.1"/>
    </source>
</evidence>
<dbReference type="Gene3D" id="1.10.8.10">
    <property type="entry name" value="DNA helicase RuvA subunit, C-terminal domain"/>
    <property type="match status" value="1"/>
</dbReference>
<dbReference type="SUPFAM" id="SSF54713">
    <property type="entry name" value="Elongation factor Ts (EF-Ts), dimerisation domain"/>
    <property type="match status" value="1"/>
</dbReference>
<dbReference type="GO" id="GO:0003746">
    <property type="term" value="F:translation elongation factor activity"/>
    <property type="evidence" value="ECO:0007669"/>
    <property type="project" value="UniProtKB-UniRule"/>
</dbReference>
<evidence type="ECO:0000256" key="4">
    <source>
        <dbReference type="HAMAP-Rule" id="MF_00050"/>
    </source>
</evidence>
<dbReference type="PROSITE" id="PS01126">
    <property type="entry name" value="EF_TS_1"/>
    <property type="match status" value="1"/>
</dbReference>
<dbReference type="GO" id="GO:0009507">
    <property type="term" value="C:chloroplast"/>
    <property type="evidence" value="ECO:0007669"/>
    <property type="project" value="UniProtKB-SubCell"/>
</dbReference>